<proteinExistence type="predicted"/>
<evidence type="ECO:0000313" key="2">
    <source>
        <dbReference type="Proteomes" id="UP000034810"/>
    </source>
</evidence>
<name>A0A0G1CCD0_9BACT</name>
<feature type="non-terminal residue" evidence="1">
    <location>
        <position position="1"/>
    </location>
</feature>
<dbReference type="Gene3D" id="3.90.190.20">
    <property type="entry name" value="Mur ligase, C-terminal domain"/>
    <property type="match status" value="1"/>
</dbReference>
<gene>
    <name evidence="1" type="ORF">UV58_C0001G0001</name>
</gene>
<dbReference type="PATRIC" id="fig|1619011.3.peg.1"/>
<accession>A0A0G1CCD0</accession>
<comment type="caution">
    <text evidence="1">The sequence shown here is derived from an EMBL/GenBank/DDBJ whole genome shotgun (WGS) entry which is preliminary data.</text>
</comment>
<organism evidence="1 2">
    <name type="scientific">Candidatus Wolfebacteria bacterium GW2011_GWC1_43_10</name>
    <dbReference type="NCBI Taxonomy" id="1619011"/>
    <lineage>
        <taxon>Bacteria</taxon>
        <taxon>Candidatus Wolfeibacteriota</taxon>
    </lineage>
</organism>
<sequence>ALKFIKTDLKKGDVLLTMGAGDVYKIGGNFVNSK</sequence>
<dbReference type="Proteomes" id="UP000034810">
    <property type="component" value="Unassembled WGS sequence"/>
</dbReference>
<evidence type="ECO:0008006" key="3">
    <source>
        <dbReference type="Google" id="ProtNLM"/>
    </source>
</evidence>
<dbReference type="EMBL" id="LCFA01000001">
    <property type="protein sequence ID" value="KKS83074.1"/>
    <property type="molecule type" value="Genomic_DNA"/>
</dbReference>
<reference evidence="1 2" key="1">
    <citation type="journal article" date="2015" name="Nature">
        <title>rRNA introns, odd ribosomes, and small enigmatic genomes across a large radiation of phyla.</title>
        <authorList>
            <person name="Brown C.T."/>
            <person name="Hug L.A."/>
            <person name="Thomas B.C."/>
            <person name="Sharon I."/>
            <person name="Castelle C.J."/>
            <person name="Singh A."/>
            <person name="Wilkins M.J."/>
            <person name="Williams K.H."/>
            <person name="Banfield J.F."/>
        </authorList>
    </citation>
    <scope>NUCLEOTIDE SEQUENCE [LARGE SCALE GENOMIC DNA]</scope>
</reference>
<dbReference type="AlphaFoldDB" id="A0A0G1CCD0"/>
<protein>
    <recommendedName>
        <fullName evidence="3">UDP-N-acetylmuramate--L-alanine ligase</fullName>
    </recommendedName>
</protein>
<evidence type="ECO:0000313" key="1">
    <source>
        <dbReference type="EMBL" id="KKS83074.1"/>
    </source>
</evidence>
<dbReference type="InterPro" id="IPR036615">
    <property type="entry name" value="Mur_ligase_C_dom_sf"/>
</dbReference>
<dbReference type="GO" id="GO:0016881">
    <property type="term" value="F:acid-amino acid ligase activity"/>
    <property type="evidence" value="ECO:0007669"/>
    <property type="project" value="InterPro"/>
</dbReference>